<dbReference type="FunFam" id="1.10.10.60:FF:000040">
    <property type="entry name" value="T-cell leukemia homeobox protein 3"/>
    <property type="match status" value="1"/>
</dbReference>
<dbReference type="GO" id="GO:0048513">
    <property type="term" value="P:animal organ development"/>
    <property type="evidence" value="ECO:0007669"/>
    <property type="project" value="TreeGrafter"/>
</dbReference>
<dbReference type="PANTHER" id="PTHR45921:SF6">
    <property type="entry name" value="C15"/>
    <property type="match status" value="1"/>
</dbReference>
<protein>
    <recommendedName>
        <fullName evidence="9">Homeobox domain-containing protein</fullName>
    </recommendedName>
</protein>
<feature type="compositionally biased region" description="Acidic residues" evidence="8">
    <location>
        <begin position="613"/>
        <end position="627"/>
    </location>
</feature>
<organism evidence="10 11">
    <name type="scientific">Elysia crispata</name>
    <name type="common">lettuce slug</name>
    <dbReference type="NCBI Taxonomy" id="231223"/>
    <lineage>
        <taxon>Eukaryota</taxon>
        <taxon>Metazoa</taxon>
        <taxon>Spiralia</taxon>
        <taxon>Lophotrochozoa</taxon>
        <taxon>Mollusca</taxon>
        <taxon>Gastropoda</taxon>
        <taxon>Heterobranchia</taxon>
        <taxon>Euthyneura</taxon>
        <taxon>Panpulmonata</taxon>
        <taxon>Sacoglossa</taxon>
        <taxon>Placobranchoidea</taxon>
        <taxon>Plakobranchidae</taxon>
        <taxon>Elysia</taxon>
    </lineage>
</organism>
<dbReference type="CDD" id="cd00086">
    <property type="entry name" value="homeodomain"/>
    <property type="match status" value="1"/>
</dbReference>
<keyword evidence="2" id="KW-0217">Developmental protein</keyword>
<evidence type="ECO:0000256" key="3">
    <source>
        <dbReference type="ARBA" id="ARBA00023125"/>
    </source>
</evidence>
<feature type="region of interest" description="Disordered" evidence="8">
    <location>
        <begin position="231"/>
        <end position="257"/>
    </location>
</feature>
<evidence type="ECO:0000256" key="6">
    <source>
        <dbReference type="PROSITE-ProRule" id="PRU00108"/>
    </source>
</evidence>
<dbReference type="InterPro" id="IPR009057">
    <property type="entry name" value="Homeodomain-like_sf"/>
</dbReference>
<feature type="region of interest" description="Disordered" evidence="8">
    <location>
        <begin position="35"/>
        <end position="63"/>
    </location>
</feature>
<dbReference type="PROSITE" id="PS00027">
    <property type="entry name" value="HOMEOBOX_1"/>
    <property type="match status" value="1"/>
</dbReference>
<comment type="caution">
    <text evidence="10">The sequence shown here is derived from an EMBL/GenBank/DDBJ whole genome shotgun (WGS) entry which is preliminary data.</text>
</comment>
<name>A0AAE0YEF2_9GAST</name>
<dbReference type="GO" id="GO:0000981">
    <property type="term" value="F:DNA-binding transcription factor activity, RNA polymerase II-specific"/>
    <property type="evidence" value="ECO:0007669"/>
    <property type="project" value="InterPro"/>
</dbReference>
<keyword evidence="3 6" id="KW-0238">DNA-binding</keyword>
<dbReference type="InterPro" id="IPR017970">
    <property type="entry name" value="Homeobox_CS"/>
</dbReference>
<proteinExistence type="predicted"/>
<dbReference type="GO" id="GO:0005634">
    <property type="term" value="C:nucleus"/>
    <property type="evidence" value="ECO:0007669"/>
    <property type="project" value="UniProtKB-SubCell"/>
</dbReference>
<dbReference type="AlphaFoldDB" id="A0AAE0YEF2"/>
<feature type="region of interest" description="Disordered" evidence="8">
    <location>
        <begin position="607"/>
        <end position="637"/>
    </location>
</feature>
<evidence type="ECO:0000256" key="4">
    <source>
        <dbReference type="ARBA" id="ARBA00023155"/>
    </source>
</evidence>
<evidence type="ECO:0000256" key="2">
    <source>
        <dbReference type="ARBA" id="ARBA00022473"/>
    </source>
</evidence>
<accession>A0AAE0YEF2</accession>
<sequence>MLEIDSRKPGAPEGQSVQHEVLSFGIDAILSPAKSSCLSSHNTSTSSDSSEASYPSEQLDPSQRISYGERRKSKQGPQCGGQQNGYFVGKNGKFLRAFKEHKRLCRSEDDVEDFHDRKGSPKKYLENVRDNIDHCGSIEDEKDKNYTKANSYVADDNALLLHTTRSKSVLLEKTDKINGRMSSPPFTTAQQKQYIQNIQRSTPAESIASNIIKDNIFLHAEVQNVLNHCTSETDKKHQSHSPDFKTQSSSINISSKPSGLNSLVARRNSLVVETQNRLSRPVSEMDYQEDVGRAPTRDSFLPMPNPSRPQPEALNHRLHRPIPLIYPPHAATTAGLTLGSHPSSPTVFSVQDPNSAYLGWPLLKTLYPVTSYGTPISPVPGPASSYLTGTPSAASIYNLQLPLAPHIHYFEGLTPLKAPDDAASINVPDTRTRSFTVMDTSESQDYIPRVVTYVARDPHGVNSWPTLKTTPSHHQWQDVNADTLPASLRYSQPYRVPCQPKKKKPRTSFTRLQIVELEKRFHRQKYLASAERSSLAKMLKMTDAQVKTWFQNRRTKWRRQTAEERDAERQAATRLMLSLQQADQVKADGDVTDPLCLSNSSLHALQNLRPWSEDGEDDDGEDKDEDGEITRTAAQAE</sequence>
<keyword evidence="11" id="KW-1185">Reference proteome</keyword>
<feature type="compositionally biased region" description="Low complexity" evidence="8">
    <location>
        <begin position="35"/>
        <end position="56"/>
    </location>
</feature>
<dbReference type="InterPro" id="IPR042247">
    <property type="entry name" value="TLX1/2/3"/>
</dbReference>
<dbReference type="PANTHER" id="PTHR45921">
    <property type="entry name" value="IP01054P"/>
    <property type="match status" value="1"/>
</dbReference>
<dbReference type="EMBL" id="JAWDGP010006323">
    <property type="protein sequence ID" value="KAK3743056.1"/>
    <property type="molecule type" value="Genomic_DNA"/>
</dbReference>
<dbReference type="SUPFAM" id="SSF46689">
    <property type="entry name" value="Homeodomain-like"/>
    <property type="match status" value="1"/>
</dbReference>
<dbReference type="GO" id="GO:0000978">
    <property type="term" value="F:RNA polymerase II cis-regulatory region sequence-specific DNA binding"/>
    <property type="evidence" value="ECO:0007669"/>
    <property type="project" value="TreeGrafter"/>
</dbReference>
<feature type="region of interest" description="Disordered" evidence="8">
    <location>
        <begin position="282"/>
        <end position="304"/>
    </location>
</feature>
<evidence type="ECO:0000313" key="11">
    <source>
        <dbReference type="Proteomes" id="UP001283361"/>
    </source>
</evidence>
<feature type="compositionally biased region" description="Low complexity" evidence="8">
    <location>
        <begin position="248"/>
        <end position="257"/>
    </location>
</feature>
<evidence type="ECO:0000256" key="8">
    <source>
        <dbReference type="SAM" id="MobiDB-lite"/>
    </source>
</evidence>
<gene>
    <name evidence="10" type="ORF">RRG08_063922</name>
</gene>
<feature type="domain" description="Homeobox" evidence="9">
    <location>
        <begin position="500"/>
        <end position="560"/>
    </location>
</feature>
<reference evidence="10" key="1">
    <citation type="journal article" date="2023" name="G3 (Bethesda)">
        <title>A reference genome for the long-term kleptoplast-retaining sea slug Elysia crispata morphotype clarki.</title>
        <authorList>
            <person name="Eastman K.E."/>
            <person name="Pendleton A.L."/>
            <person name="Shaikh M.A."/>
            <person name="Suttiyut T."/>
            <person name="Ogas R."/>
            <person name="Tomko P."/>
            <person name="Gavelis G."/>
            <person name="Widhalm J.R."/>
            <person name="Wisecaver J.H."/>
        </authorList>
    </citation>
    <scope>NUCLEOTIDE SEQUENCE</scope>
    <source>
        <strain evidence="10">ECLA1</strain>
    </source>
</reference>
<feature type="DNA-binding region" description="Homeobox" evidence="6">
    <location>
        <begin position="502"/>
        <end position="561"/>
    </location>
</feature>
<dbReference type="SMART" id="SM00389">
    <property type="entry name" value="HOX"/>
    <property type="match status" value="1"/>
</dbReference>
<keyword evidence="5 6" id="KW-0539">Nucleus</keyword>
<evidence type="ECO:0000259" key="9">
    <source>
        <dbReference type="PROSITE" id="PS50071"/>
    </source>
</evidence>
<dbReference type="Pfam" id="PF00046">
    <property type="entry name" value="Homeodomain"/>
    <property type="match status" value="1"/>
</dbReference>
<dbReference type="Gene3D" id="1.10.10.60">
    <property type="entry name" value="Homeodomain-like"/>
    <property type="match status" value="1"/>
</dbReference>
<dbReference type="PROSITE" id="PS50071">
    <property type="entry name" value="HOMEOBOX_2"/>
    <property type="match status" value="1"/>
</dbReference>
<evidence type="ECO:0000313" key="10">
    <source>
        <dbReference type="EMBL" id="KAK3743056.1"/>
    </source>
</evidence>
<evidence type="ECO:0000256" key="7">
    <source>
        <dbReference type="RuleBase" id="RU000682"/>
    </source>
</evidence>
<evidence type="ECO:0000256" key="1">
    <source>
        <dbReference type="ARBA" id="ARBA00004123"/>
    </source>
</evidence>
<evidence type="ECO:0000256" key="5">
    <source>
        <dbReference type="ARBA" id="ARBA00023242"/>
    </source>
</evidence>
<comment type="subcellular location">
    <subcellularLocation>
        <location evidence="1 6 7">Nucleus</location>
    </subcellularLocation>
</comment>
<keyword evidence="4 6" id="KW-0371">Homeobox</keyword>
<dbReference type="InterPro" id="IPR001356">
    <property type="entry name" value="HD"/>
</dbReference>
<feature type="compositionally biased region" description="Basic and acidic residues" evidence="8">
    <location>
        <begin position="231"/>
        <end position="243"/>
    </location>
</feature>
<dbReference type="Proteomes" id="UP001283361">
    <property type="component" value="Unassembled WGS sequence"/>
</dbReference>